<comment type="caution">
    <text evidence="2">The sequence shown here is derived from an EMBL/GenBank/DDBJ whole genome shotgun (WGS) entry which is preliminary data.</text>
</comment>
<sequence>MTEKKQHGQGHVEFRAPAVKLTADLPGDDEMRRHLDETMKNDGYPGTCAVIRPETEEEKDSP</sequence>
<dbReference type="Proteomes" id="UP001527882">
    <property type="component" value="Unassembled WGS sequence"/>
</dbReference>
<organism evidence="2 3">
    <name type="scientific">Paenibacillus gyeongsangnamensis</name>
    <dbReference type="NCBI Taxonomy" id="3388067"/>
    <lineage>
        <taxon>Bacteria</taxon>
        <taxon>Bacillati</taxon>
        <taxon>Bacillota</taxon>
        <taxon>Bacilli</taxon>
        <taxon>Bacillales</taxon>
        <taxon>Paenibacillaceae</taxon>
        <taxon>Paenibacillus</taxon>
    </lineage>
</organism>
<gene>
    <name evidence="2" type="ORF">O9H85_05505</name>
</gene>
<name>A0ABT4Q4T4_9BACL</name>
<accession>A0ABT4Q4T4</accession>
<feature type="region of interest" description="Disordered" evidence="1">
    <location>
        <begin position="38"/>
        <end position="62"/>
    </location>
</feature>
<dbReference type="EMBL" id="JAQAGZ010000003">
    <property type="protein sequence ID" value="MCZ8511886.1"/>
    <property type="molecule type" value="Genomic_DNA"/>
</dbReference>
<keyword evidence="3" id="KW-1185">Reference proteome</keyword>
<reference evidence="2 3" key="1">
    <citation type="submission" date="2022-12" db="EMBL/GenBank/DDBJ databases">
        <title>Draft genome sequence of Paenibacillus sp. dW9.</title>
        <authorList>
            <person name="Choi E.-W."/>
            <person name="Kim D.-U."/>
        </authorList>
    </citation>
    <scope>NUCLEOTIDE SEQUENCE [LARGE SCALE GENOMIC DNA]</scope>
    <source>
        <strain evidence="3">dW9</strain>
    </source>
</reference>
<protein>
    <submittedName>
        <fullName evidence="2">Uncharacterized protein</fullName>
    </submittedName>
</protein>
<evidence type="ECO:0000313" key="2">
    <source>
        <dbReference type="EMBL" id="MCZ8511886.1"/>
    </source>
</evidence>
<proteinExistence type="predicted"/>
<evidence type="ECO:0000256" key="1">
    <source>
        <dbReference type="SAM" id="MobiDB-lite"/>
    </source>
</evidence>
<dbReference type="RefSeq" id="WP_269880284.1">
    <property type="nucleotide sequence ID" value="NZ_JAQAGZ010000003.1"/>
</dbReference>
<evidence type="ECO:0000313" key="3">
    <source>
        <dbReference type="Proteomes" id="UP001527882"/>
    </source>
</evidence>